<reference evidence="1 2" key="1">
    <citation type="submission" date="2016-08" db="EMBL/GenBank/DDBJ databases">
        <title>A Parts List for Fungal Cellulosomes Revealed by Comparative Genomics.</title>
        <authorList>
            <consortium name="DOE Joint Genome Institute"/>
            <person name="Haitjema C.H."/>
            <person name="Gilmore S.P."/>
            <person name="Henske J.K."/>
            <person name="Solomon K.V."/>
            <person name="De Groot R."/>
            <person name="Kuo A."/>
            <person name="Mondo S.J."/>
            <person name="Salamov A.A."/>
            <person name="Labutti K."/>
            <person name="Zhao Z."/>
            <person name="Chiniquy J."/>
            <person name="Barry K."/>
            <person name="Brewer H.M."/>
            <person name="Purvine S.O."/>
            <person name="Wright A.T."/>
            <person name="Boxma B."/>
            <person name="Van Alen T."/>
            <person name="Hackstein J.H."/>
            <person name="Baker S.E."/>
            <person name="Grigoriev I.V."/>
            <person name="O'Malley M.A."/>
        </authorList>
    </citation>
    <scope>NUCLEOTIDE SEQUENCE [LARGE SCALE GENOMIC DNA]</scope>
    <source>
        <strain evidence="1 2">S4</strain>
    </source>
</reference>
<reference evidence="1 2" key="2">
    <citation type="submission" date="2016-08" db="EMBL/GenBank/DDBJ databases">
        <title>Pervasive Adenine N6-methylation of Active Genes in Fungi.</title>
        <authorList>
            <consortium name="DOE Joint Genome Institute"/>
            <person name="Mondo S.J."/>
            <person name="Dannebaum R.O."/>
            <person name="Kuo R.C."/>
            <person name="Labutti K."/>
            <person name="Haridas S."/>
            <person name="Kuo A."/>
            <person name="Salamov A."/>
            <person name="Ahrendt S.R."/>
            <person name="Lipzen A."/>
            <person name="Sullivan W."/>
            <person name="Andreopoulos W.B."/>
            <person name="Clum A."/>
            <person name="Lindquist E."/>
            <person name="Daum C."/>
            <person name="Ramamoorthy G.K."/>
            <person name="Gryganskyi A."/>
            <person name="Culley D."/>
            <person name="Magnuson J.K."/>
            <person name="James T.Y."/>
            <person name="O'Malley M.A."/>
            <person name="Stajich J.E."/>
            <person name="Spatafora J.W."/>
            <person name="Visel A."/>
            <person name="Grigoriev I.V."/>
        </authorList>
    </citation>
    <scope>NUCLEOTIDE SEQUENCE [LARGE SCALE GENOMIC DNA]</scope>
    <source>
        <strain evidence="1 2">S4</strain>
    </source>
</reference>
<dbReference type="InterPro" id="IPR001611">
    <property type="entry name" value="Leu-rich_rpt"/>
</dbReference>
<gene>
    <name evidence="1" type="ORF">BCR32DRAFT_286058</name>
</gene>
<dbReference type="EMBL" id="MCFG01000420">
    <property type="protein sequence ID" value="ORX68904.1"/>
    <property type="molecule type" value="Genomic_DNA"/>
</dbReference>
<dbReference type="Proteomes" id="UP000193944">
    <property type="component" value="Unassembled WGS sequence"/>
</dbReference>
<evidence type="ECO:0000313" key="2">
    <source>
        <dbReference type="Proteomes" id="UP000193944"/>
    </source>
</evidence>
<proteinExistence type="predicted"/>
<dbReference type="AlphaFoldDB" id="A0A1Y1W6W3"/>
<evidence type="ECO:0008006" key="3">
    <source>
        <dbReference type="Google" id="ProtNLM"/>
    </source>
</evidence>
<sequence>MNEEEEIFIHIITKTPKIFKNQIFYNTNIFPSIITKIASLEKLNLNDDHFYSGFQEIKKLINLQELLFNVPYGIEELNKLQILDLSNNYIVEFPGIEKLIINLKKFDTEILIDKINMIMRIMKKFESIFKGKPILENISMCYPYCGEKSQNFSHWIFKFKTFEQDRNKIINHTDDLFLKFALTIKNKSMKIFMDSEEDYEDNIYY</sequence>
<organism evidence="1 2">
    <name type="scientific">Anaeromyces robustus</name>
    <dbReference type="NCBI Taxonomy" id="1754192"/>
    <lineage>
        <taxon>Eukaryota</taxon>
        <taxon>Fungi</taxon>
        <taxon>Fungi incertae sedis</taxon>
        <taxon>Chytridiomycota</taxon>
        <taxon>Chytridiomycota incertae sedis</taxon>
        <taxon>Neocallimastigomycetes</taxon>
        <taxon>Neocallimastigales</taxon>
        <taxon>Neocallimastigaceae</taxon>
        <taxon>Anaeromyces</taxon>
    </lineage>
</organism>
<dbReference type="InterPro" id="IPR032675">
    <property type="entry name" value="LRR_dom_sf"/>
</dbReference>
<dbReference type="OrthoDB" id="1600340at2759"/>
<keyword evidence="2" id="KW-1185">Reference proteome</keyword>
<protein>
    <recommendedName>
        <fullName evidence="3">L domain-like protein</fullName>
    </recommendedName>
</protein>
<dbReference type="Gene3D" id="3.80.10.10">
    <property type="entry name" value="Ribonuclease Inhibitor"/>
    <property type="match status" value="1"/>
</dbReference>
<accession>A0A1Y1W6W3</accession>
<comment type="caution">
    <text evidence="1">The sequence shown here is derived from an EMBL/GenBank/DDBJ whole genome shotgun (WGS) entry which is preliminary data.</text>
</comment>
<name>A0A1Y1W6W3_9FUNG</name>
<dbReference type="SUPFAM" id="SSF52058">
    <property type="entry name" value="L domain-like"/>
    <property type="match status" value="1"/>
</dbReference>
<evidence type="ECO:0000313" key="1">
    <source>
        <dbReference type="EMBL" id="ORX68904.1"/>
    </source>
</evidence>
<dbReference type="PROSITE" id="PS51450">
    <property type="entry name" value="LRR"/>
    <property type="match status" value="1"/>
</dbReference>